<sequence length="508" mass="56192">MSLSQSKSPIPVTAGAHTLSRSLLRCPECGYAPPEKSIAPTLPSSRFEELSSCNDAPLDSERTSLETVVREGEASLSSLPHRIAAAREMLRILLQEETRTVKHITDAKVLLNPVRRLPADVLIDIFAACLPEHTDYTDSLDAKSAPWVLSQVCAFWRQTALASTELWARVQLKMDLYANHALCVFRLGTVLHRAGMRPLEVNIQGRRDFSHHPVLAMILPTSVRWTSLGVIAPLHSFRLFNSISHQLPLLETLHIKVSSANRSDIRLESKLVIYGFCKAPHLQELSLTQGLTSDMSFFPRLFAVPLETISRLDLDSTPFDAVSLLQSNRAKHMITAVIALVESERHVLPQQIEIPVIRHACLRNLFLADSAAGLLSRLRLPALQNLMLSIPNKSILPTISEHTVPKLTKLTINCSRSIGRALASMLQWTPDLREMTLETVLKSDALFIALGRSRDGVPELVPNLETISLEGTALEFSGADRAVEDMVEARRVIAPGEGRDGEGLTVER</sequence>
<reference evidence="1" key="1">
    <citation type="submission" date="2023-06" db="EMBL/GenBank/DDBJ databases">
        <authorList>
            <consortium name="Lawrence Berkeley National Laboratory"/>
            <person name="Ahrendt S."/>
            <person name="Sahu N."/>
            <person name="Indic B."/>
            <person name="Wong-Bajracharya J."/>
            <person name="Merenyi Z."/>
            <person name="Ke H.-M."/>
            <person name="Monk M."/>
            <person name="Kocsube S."/>
            <person name="Drula E."/>
            <person name="Lipzen A."/>
            <person name="Balint B."/>
            <person name="Henrissat B."/>
            <person name="Andreopoulos B."/>
            <person name="Martin F.M."/>
            <person name="Harder C.B."/>
            <person name="Rigling D."/>
            <person name="Ford K.L."/>
            <person name="Foster G.D."/>
            <person name="Pangilinan J."/>
            <person name="Papanicolaou A."/>
            <person name="Barry K."/>
            <person name="LaButti K."/>
            <person name="Viragh M."/>
            <person name="Koriabine M."/>
            <person name="Yan M."/>
            <person name="Riley R."/>
            <person name="Champramary S."/>
            <person name="Plett K.L."/>
            <person name="Tsai I.J."/>
            <person name="Slot J."/>
            <person name="Sipos G."/>
            <person name="Plett J."/>
            <person name="Nagy L.G."/>
            <person name="Grigoriev I.V."/>
        </authorList>
    </citation>
    <scope>NUCLEOTIDE SEQUENCE</scope>
    <source>
        <strain evidence="1">FPL87.14</strain>
    </source>
</reference>
<dbReference type="SUPFAM" id="SSF52047">
    <property type="entry name" value="RNI-like"/>
    <property type="match status" value="1"/>
</dbReference>
<name>A0AA39IZV3_9AGAR</name>
<evidence type="ECO:0008006" key="3">
    <source>
        <dbReference type="Google" id="ProtNLM"/>
    </source>
</evidence>
<protein>
    <recommendedName>
        <fullName evidence="3">F-box domain-containing protein</fullName>
    </recommendedName>
</protein>
<accession>A0AA39IZV3</accession>
<organism evidence="1 2">
    <name type="scientific">Armillaria borealis</name>
    <dbReference type="NCBI Taxonomy" id="47425"/>
    <lineage>
        <taxon>Eukaryota</taxon>
        <taxon>Fungi</taxon>
        <taxon>Dikarya</taxon>
        <taxon>Basidiomycota</taxon>
        <taxon>Agaricomycotina</taxon>
        <taxon>Agaricomycetes</taxon>
        <taxon>Agaricomycetidae</taxon>
        <taxon>Agaricales</taxon>
        <taxon>Marasmiineae</taxon>
        <taxon>Physalacriaceae</taxon>
        <taxon>Armillaria</taxon>
    </lineage>
</organism>
<dbReference type="Proteomes" id="UP001175226">
    <property type="component" value="Unassembled WGS sequence"/>
</dbReference>
<evidence type="ECO:0000313" key="2">
    <source>
        <dbReference type="Proteomes" id="UP001175226"/>
    </source>
</evidence>
<gene>
    <name evidence="1" type="ORF">EV421DRAFT_1428257</name>
</gene>
<comment type="caution">
    <text evidence="1">The sequence shown here is derived from an EMBL/GenBank/DDBJ whole genome shotgun (WGS) entry which is preliminary data.</text>
</comment>
<keyword evidence="2" id="KW-1185">Reference proteome</keyword>
<proteinExistence type="predicted"/>
<dbReference type="EMBL" id="JAUEPT010000080">
    <property type="protein sequence ID" value="KAK0433551.1"/>
    <property type="molecule type" value="Genomic_DNA"/>
</dbReference>
<dbReference type="AlphaFoldDB" id="A0AA39IZV3"/>
<evidence type="ECO:0000313" key="1">
    <source>
        <dbReference type="EMBL" id="KAK0433551.1"/>
    </source>
</evidence>